<keyword evidence="3" id="KW-1185">Reference proteome</keyword>
<evidence type="ECO:0000256" key="1">
    <source>
        <dbReference type="SAM" id="MobiDB-lite"/>
    </source>
</evidence>
<feature type="compositionally biased region" description="Acidic residues" evidence="1">
    <location>
        <begin position="131"/>
        <end position="147"/>
    </location>
</feature>
<dbReference type="AlphaFoldDB" id="A0A3E2HJS1"/>
<proteinExistence type="predicted"/>
<protein>
    <submittedName>
        <fullName evidence="2">Uncharacterized protein</fullName>
    </submittedName>
</protein>
<feature type="region of interest" description="Disordered" evidence="1">
    <location>
        <begin position="51"/>
        <end position="158"/>
    </location>
</feature>
<evidence type="ECO:0000313" key="3">
    <source>
        <dbReference type="Proteomes" id="UP000258309"/>
    </source>
</evidence>
<name>A0A3E2HJS1_SCYLI</name>
<reference evidence="2 3" key="1">
    <citation type="submission" date="2018-05" db="EMBL/GenBank/DDBJ databases">
        <title>Draft genome sequence of Scytalidium lignicola DSM 105466, a ubiquitous saprotrophic fungus.</title>
        <authorList>
            <person name="Buettner E."/>
            <person name="Gebauer A.M."/>
            <person name="Hofrichter M."/>
            <person name="Liers C."/>
            <person name="Kellner H."/>
        </authorList>
    </citation>
    <scope>NUCLEOTIDE SEQUENCE [LARGE SCALE GENOMIC DNA]</scope>
    <source>
        <strain evidence="2 3">DSM 105466</strain>
    </source>
</reference>
<comment type="caution">
    <text evidence="2">The sequence shown here is derived from an EMBL/GenBank/DDBJ whole genome shotgun (WGS) entry which is preliminary data.</text>
</comment>
<dbReference type="OMA" id="NKIGASH"/>
<dbReference type="EMBL" id="NCSJ02000036">
    <property type="protein sequence ID" value="RFU33422.1"/>
    <property type="molecule type" value="Genomic_DNA"/>
</dbReference>
<gene>
    <name evidence="2" type="ORF">B7463_g2929</name>
</gene>
<feature type="compositionally biased region" description="Basic residues" evidence="1">
    <location>
        <begin position="74"/>
        <end position="84"/>
    </location>
</feature>
<evidence type="ECO:0000313" key="2">
    <source>
        <dbReference type="EMBL" id="RFU33422.1"/>
    </source>
</evidence>
<dbReference type="STRING" id="5539.A0A3E2HJS1"/>
<feature type="compositionally biased region" description="Basic and acidic residues" evidence="1">
    <location>
        <begin position="149"/>
        <end position="158"/>
    </location>
</feature>
<feature type="non-terminal residue" evidence="2">
    <location>
        <position position="215"/>
    </location>
</feature>
<dbReference type="Proteomes" id="UP000258309">
    <property type="component" value="Unassembled WGS sequence"/>
</dbReference>
<accession>A0A3E2HJS1</accession>
<organism evidence="2 3">
    <name type="scientific">Scytalidium lignicola</name>
    <name type="common">Hyphomycete</name>
    <dbReference type="NCBI Taxonomy" id="5539"/>
    <lineage>
        <taxon>Eukaryota</taxon>
        <taxon>Fungi</taxon>
        <taxon>Dikarya</taxon>
        <taxon>Ascomycota</taxon>
        <taxon>Pezizomycotina</taxon>
        <taxon>Leotiomycetes</taxon>
        <taxon>Leotiomycetes incertae sedis</taxon>
        <taxon>Scytalidium</taxon>
    </lineage>
</organism>
<dbReference type="OrthoDB" id="3562239at2759"/>
<feature type="non-terminal residue" evidence="2">
    <location>
        <position position="1"/>
    </location>
</feature>
<sequence length="215" mass="24396">MAIALSQKESELLAAVISEMNGVPDVDFEIIAQKVGIKYARNARQAFKRVWDKLKGGDNAGEGTDYGDTPTKVTPKKSTPRKAAQKIAKPVTPHKAPKSESKTPRKRKRQVKKEDSDEVDEEKNYDNLDVKEEEEESSDDEDDEIDENMAIKEEDRTMVAVKEEFEHTGVKDESDDGEEFEAATRDMTIEELRAWKAQNNYDSFRAVTPGYDYEI</sequence>